<name>A0ABM8SI53_9BURK</name>
<organism evidence="3 4">
    <name type="scientific">Paraburkholderia aspalathi</name>
    <dbReference type="NCBI Taxonomy" id="1324617"/>
    <lineage>
        <taxon>Bacteria</taxon>
        <taxon>Pseudomonadati</taxon>
        <taxon>Pseudomonadota</taxon>
        <taxon>Betaproteobacteria</taxon>
        <taxon>Burkholderiales</taxon>
        <taxon>Burkholderiaceae</taxon>
        <taxon>Paraburkholderia</taxon>
    </lineage>
</organism>
<evidence type="ECO:0000313" key="3">
    <source>
        <dbReference type="EMBL" id="CAE6811745.1"/>
    </source>
</evidence>
<feature type="transmembrane region" description="Helical" evidence="2">
    <location>
        <begin position="83"/>
        <end position="104"/>
    </location>
</feature>
<comment type="caution">
    <text evidence="3">The sequence shown here is derived from an EMBL/GenBank/DDBJ whole genome shotgun (WGS) entry which is preliminary data.</text>
</comment>
<dbReference type="EMBL" id="CAJNAU010000063">
    <property type="protein sequence ID" value="CAE6811745.1"/>
    <property type="molecule type" value="Genomic_DNA"/>
</dbReference>
<keyword evidence="4" id="KW-1185">Reference proteome</keyword>
<dbReference type="Proteomes" id="UP000674425">
    <property type="component" value="Unassembled WGS sequence"/>
</dbReference>
<keyword evidence="2" id="KW-1133">Transmembrane helix</keyword>
<feature type="transmembrane region" description="Helical" evidence="2">
    <location>
        <begin position="32"/>
        <end position="53"/>
    </location>
</feature>
<feature type="transmembrane region" description="Helical" evidence="2">
    <location>
        <begin position="6"/>
        <end position="25"/>
    </location>
</feature>
<gene>
    <name evidence="3" type="ORF">R69658_05437</name>
</gene>
<proteinExistence type="predicted"/>
<feature type="region of interest" description="Disordered" evidence="1">
    <location>
        <begin position="128"/>
        <end position="148"/>
    </location>
</feature>
<reference evidence="3 4" key="1">
    <citation type="submission" date="2021-02" db="EMBL/GenBank/DDBJ databases">
        <authorList>
            <person name="Vanwijnsberghe S."/>
        </authorList>
    </citation>
    <scope>NUCLEOTIDE SEQUENCE [LARGE SCALE GENOMIC DNA]</scope>
    <source>
        <strain evidence="3 4">R-69658</strain>
    </source>
</reference>
<accession>A0ABM8SI53</accession>
<keyword evidence="2" id="KW-0812">Transmembrane</keyword>
<protein>
    <submittedName>
        <fullName evidence="3">Uncharacterized protein</fullName>
    </submittedName>
</protein>
<keyword evidence="2" id="KW-0472">Membrane</keyword>
<dbReference type="RefSeq" id="WP_200620914.1">
    <property type="nucleotide sequence ID" value="NZ_CAJNAU010000063.1"/>
</dbReference>
<evidence type="ECO:0000256" key="2">
    <source>
        <dbReference type="SAM" id="Phobius"/>
    </source>
</evidence>
<feature type="compositionally biased region" description="Polar residues" evidence="1">
    <location>
        <begin position="128"/>
        <end position="145"/>
    </location>
</feature>
<evidence type="ECO:0000313" key="4">
    <source>
        <dbReference type="Proteomes" id="UP000674425"/>
    </source>
</evidence>
<evidence type="ECO:0000256" key="1">
    <source>
        <dbReference type="SAM" id="MobiDB-lite"/>
    </source>
</evidence>
<sequence length="161" mass="17265">MDMIGLENSFGVASLVGALAILIGVKGAKPHELITLLVGLILMAIAAMTAATFSNFAEIAKSLGAKRLIAEYVVDDSLRINNLWVLIYPAFVGAIGVNLVSSWFQTSKPREEKESIEMLVLRQITGARNSSPAGSDKGGSTTSSVPRRPRLNVRATLVRKR</sequence>